<feature type="transmembrane region" description="Helical" evidence="1">
    <location>
        <begin position="57"/>
        <end position="83"/>
    </location>
</feature>
<dbReference type="SUPFAM" id="SSF48317">
    <property type="entry name" value="Acid phosphatase/Vanadium-dependent haloperoxidase"/>
    <property type="match status" value="1"/>
</dbReference>
<sequence length="233" mass="25047">MSVPPQRRSYLRAALLVLGGGALFALILLAVTTKTGIAGWDQPVHDWFLAQRSGSVTWLWASVTTLSSPTYLSIIGVVFAALWAVVRREIWRPGLLMAAMGFTVAFSSVIKHAVARPRPSTANFMLGPDDAFSFPSGHTLGTAVFILSLGYLLLSRHSTKVRRSAVAAAAVVLIPAVAISRLYLGYHWLSDVCASVALAIVVLGLLMAADTWQPLQKWSNAAQRRKVAQAPAP</sequence>
<protein>
    <recommendedName>
        <fullName evidence="2">Phosphatidic acid phosphatase type 2/haloperoxidase domain-containing protein</fullName>
    </recommendedName>
</protein>
<dbReference type="InterPro" id="IPR036938">
    <property type="entry name" value="PAP2/HPO_sf"/>
</dbReference>
<proteinExistence type="predicted"/>
<feature type="transmembrane region" description="Helical" evidence="1">
    <location>
        <begin position="95"/>
        <end position="114"/>
    </location>
</feature>
<keyword evidence="4" id="KW-1185">Reference proteome</keyword>
<dbReference type="RefSeq" id="WP_186760091.1">
    <property type="nucleotide sequence ID" value="NZ_CP012677.1"/>
</dbReference>
<dbReference type="Proteomes" id="UP000062833">
    <property type="component" value="Chromosome"/>
</dbReference>
<feature type="transmembrane region" description="Helical" evidence="1">
    <location>
        <begin position="166"/>
        <end position="183"/>
    </location>
</feature>
<dbReference type="KEGG" id="aaq:AOC05_17675"/>
<feature type="domain" description="Phosphatidic acid phosphatase type 2/haloperoxidase" evidence="2">
    <location>
        <begin position="93"/>
        <end position="207"/>
    </location>
</feature>
<dbReference type="Gene3D" id="1.20.144.10">
    <property type="entry name" value="Phosphatidic acid phosphatase type 2/haloperoxidase"/>
    <property type="match status" value="2"/>
</dbReference>
<feature type="transmembrane region" description="Helical" evidence="1">
    <location>
        <begin position="189"/>
        <end position="209"/>
    </location>
</feature>
<dbReference type="CDD" id="cd03392">
    <property type="entry name" value="PAP2_like_2"/>
    <property type="match status" value="1"/>
</dbReference>
<dbReference type="SMART" id="SM00014">
    <property type="entry name" value="acidPPc"/>
    <property type="match status" value="1"/>
</dbReference>
<evidence type="ECO:0000313" key="3">
    <source>
        <dbReference type="EMBL" id="ALE94372.1"/>
    </source>
</evidence>
<gene>
    <name evidence="3" type="ORF">AOC05_17675</name>
</gene>
<accession>A0A0M4QQZ6</accession>
<reference evidence="4" key="1">
    <citation type="submission" date="2015-09" db="EMBL/GenBank/DDBJ databases">
        <title>Complete genome of Arthrobacter alpinus strain R3.8.</title>
        <authorList>
            <person name="See-Too W.S."/>
            <person name="Chan K.G."/>
        </authorList>
    </citation>
    <scope>NUCLEOTIDE SEQUENCE [LARGE SCALE GENOMIC DNA]</scope>
    <source>
        <strain evidence="4">R3.8</strain>
    </source>
</reference>
<keyword evidence="1" id="KW-1133">Transmembrane helix</keyword>
<dbReference type="AlphaFoldDB" id="A0A0M4QQZ6"/>
<evidence type="ECO:0000259" key="2">
    <source>
        <dbReference type="SMART" id="SM00014"/>
    </source>
</evidence>
<dbReference type="PANTHER" id="PTHR14969:SF13">
    <property type="entry name" value="AT30094P"/>
    <property type="match status" value="1"/>
</dbReference>
<dbReference type="PANTHER" id="PTHR14969">
    <property type="entry name" value="SPHINGOSINE-1-PHOSPHATE PHOSPHOHYDROLASE"/>
    <property type="match status" value="1"/>
</dbReference>
<name>A0A0M4QQZ6_9MICC</name>
<keyword evidence="1" id="KW-0472">Membrane</keyword>
<evidence type="ECO:0000313" key="4">
    <source>
        <dbReference type="Proteomes" id="UP000062833"/>
    </source>
</evidence>
<dbReference type="InterPro" id="IPR000326">
    <property type="entry name" value="PAP2/HPO"/>
</dbReference>
<feature type="transmembrane region" description="Helical" evidence="1">
    <location>
        <begin position="134"/>
        <end position="154"/>
    </location>
</feature>
<organism evidence="3 4">
    <name type="scientific">Arthrobacter alpinus</name>
    <dbReference type="NCBI Taxonomy" id="656366"/>
    <lineage>
        <taxon>Bacteria</taxon>
        <taxon>Bacillati</taxon>
        <taxon>Actinomycetota</taxon>
        <taxon>Actinomycetes</taxon>
        <taxon>Micrococcales</taxon>
        <taxon>Micrococcaceae</taxon>
        <taxon>Arthrobacter</taxon>
    </lineage>
</organism>
<dbReference type="EMBL" id="CP012677">
    <property type="protein sequence ID" value="ALE94372.1"/>
    <property type="molecule type" value="Genomic_DNA"/>
</dbReference>
<keyword evidence="1" id="KW-0812">Transmembrane</keyword>
<dbReference type="Pfam" id="PF01569">
    <property type="entry name" value="PAP2"/>
    <property type="match status" value="1"/>
</dbReference>
<evidence type="ECO:0000256" key="1">
    <source>
        <dbReference type="SAM" id="Phobius"/>
    </source>
</evidence>